<keyword evidence="4" id="KW-1185">Reference proteome</keyword>
<organism evidence="1 3">
    <name type="scientific">Lacticaseibacillus casei</name>
    <name type="common">Lactobacillus casei</name>
    <dbReference type="NCBI Taxonomy" id="1582"/>
    <lineage>
        <taxon>Bacteria</taxon>
        <taxon>Bacillati</taxon>
        <taxon>Bacillota</taxon>
        <taxon>Bacilli</taxon>
        <taxon>Lactobacillales</taxon>
        <taxon>Lactobacillaceae</taxon>
        <taxon>Lacticaseibacillus</taxon>
    </lineage>
</organism>
<dbReference type="EMBL" id="CP017065">
    <property type="protein sequence ID" value="ARY90249.1"/>
    <property type="molecule type" value="Genomic_DNA"/>
</dbReference>
<reference evidence="1 3" key="1">
    <citation type="journal article" date="2017" name="Front. Immunol.">
        <title>Complete Genome Sequence of Lactobacillus casei LC5, a Potential Probiotics for Atopic Dermatitis.</title>
        <authorList>
            <person name="Kang J."/>
            <person name="Chung W.H."/>
            <person name="Lim T.J."/>
            <person name="Whon T.W."/>
            <person name="Lim S."/>
            <person name="Nam Y.D."/>
        </authorList>
    </citation>
    <scope>NUCLEOTIDE SEQUENCE [LARGE SCALE GENOMIC DNA]</scope>
    <source>
        <strain evidence="1 3">LC5</strain>
    </source>
</reference>
<protein>
    <submittedName>
        <fullName evidence="1">Uncharacterized protein</fullName>
    </submittedName>
</protein>
<gene>
    <name evidence="1" type="ORF">BGL52_00140</name>
    <name evidence="2" type="ORF">RWA16_00135</name>
</gene>
<evidence type="ECO:0000313" key="4">
    <source>
        <dbReference type="Proteomes" id="UP001303564"/>
    </source>
</evidence>
<reference evidence="2 4" key="2">
    <citation type="submission" date="2023-09" db="EMBL/GenBank/DDBJ databases">
        <title>Genomic characteristic of L. casei group strains isolated from clinical sources.</title>
        <authorList>
            <person name="Jarocki P."/>
        </authorList>
    </citation>
    <scope>NUCLEOTIDE SEQUENCE [LARGE SCALE GENOMIC DNA]</scope>
    <source>
        <strain evidence="2 4">LMG 24099</strain>
    </source>
</reference>
<dbReference type="AlphaFoldDB" id="A0AAN1C5Z0"/>
<dbReference type="EMBL" id="CP136128">
    <property type="protein sequence ID" value="WNX27595.1"/>
    <property type="molecule type" value="Genomic_DNA"/>
</dbReference>
<dbReference type="Proteomes" id="UP000195609">
    <property type="component" value="Chromosome"/>
</dbReference>
<evidence type="ECO:0000313" key="3">
    <source>
        <dbReference type="Proteomes" id="UP000195609"/>
    </source>
</evidence>
<evidence type="ECO:0000313" key="1">
    <source>
        <dbReference type="EMBL" id="ARY90249.1"/>
    </source>
</evidence>
<dbReference type="Proteomes" id="UP001303564">
    <property type="component" value="Chromosome"/>
</dbReference>
<accession>A0AAN1C5Z0</accession>
<proteinExistence type="predicted"/>
<evidence type="ECO:0000313" key="2">
    <source>
        <dbReference type="EMBL" id="WNX27595.1"/>
    </source>
</evidence>
<dbReference type="RefSeq" id="WP_087911240.1">
    <property type="nucleotide sequence ID" value="NZ_CP017065.1"/>
</dbReference>
<name>A0AAN1C5Z0_LACCA</name>
<sequence length="114" mass="13119">MTFTFDGLVKESAEHAGLKRNQFDRQDIEDYVVYNISNIQSSLESLQAFNTLSSLSILFEEFGVPLRISVMMKDNKTKVDYVTVRLSKVEYDEASQKVKSMVERALRRKAEGEE</sequence>